<sequence length="612" mass="69949">MAEQGCLIEIESDPELDAQIIQEYAPTRLVPDRRLNRPRDSLSRFVAAPREATNDSNTNAINNDNSGNRQTGETQNVEDADEVEITGEVSLRPDGPINDEAEYINLDNYQNHPNGTIVVDHREGDDDLMLISEHITEPRRPVYLQLPAGQTLQVDASFNELPVGRSFQNQTYNSYLNPNRLRRLRRSTQSATALFLPAQNDSDDDSENDADYIPQDIINDRNQANMRRHLREQRERQMRIERMQRVADGTVEALHPNLRTLFYESRNLSEFREGLATFNFPPARLEQLMDQYRDFRARAMQHWANGRRMTRSMASPNRRSARRRGMAQYGGLNGDSRDSNLYQEMLFGLEDEDENYYNSSHEDGTNFTGGPQALQRIISNTVNRRLGNLPFGLYEDGDDAANTELIIRMIQEREERDASLRTKKLNENTKSHQQRYIDKANQLPEGYSASFSTTPMMKMTLEKEGKEEQVLVTDDVAAKTYIDIPVCALCGVELGVGIPDDFKGIAESDKGVSFEALQSRYKIHCPYQTLARPTQVDRDLSRRTYISSCGHTFCGRCQVRIKNARDISAKDKNKMKYTRGPSHPDNYGPKICPAEGCCSKLRNKGIMREVYF</sequence>
<dbReference type="Proteomes" id="UP000422736">
    <property type="component" value="Chromosome 1"/>
</dbReference>
<protein>
    <submittedName>
        <fullName evidence="2">E3 ubiquitin-protein ligase complex SLX5-SLX8 subunit SLX5</fullName>
    </submittedName>
</protein>
<accession>A0ABX6EP28</accession>
<feature type="region of interest" description="Disordered" evidence="1">
    <location>
        <begin position="309"/>
        <end position="337"/>
    </location>
</feature>
<evidence type="ECO:0000313" key="2">
    <source>
        <dbReference type="EMBL" id="QGN14010.1"/>
    </source>
</evidence>
<proteinExistence type="predicted"/>
<feature type="compositionally biased region" description="Low complexity" evidence="1">
    <location>
        <begin position="54"/>
        <end position="68"/>
    </location>
</feature>
<evidence type="ECO:0000256" key="1">
    <source>
        <dbReference type="SAM" id="MobiDB-lite"/>
    </source>
</evidence>
<reference evidence="2 3" key="2">
    <citation type="submission" date="2019-11" db="EMBL/GenBank/DDBJ databases">
        <authorList>
            <person name="Lu H."/>
        </authorList>
    </citation>
    <scope>NUCLEOTIDE SEQUENCE [LARGE SCALE GENOMIC DNA]</scope>
    <source>
        <strain evidence="2 3">FIM1</strain>
    </source>
</reference>
<dbReference type="PANTHER" id="PTHR28042:SF1">
    <property type="entry name" value="E3 UBIQUITIN-PROTEIN LIGASE COMPLEX SLX5-SLX8 SUBUNIT SLX5"/>
    <property type="match status" value="1"/>
</dbReference>
<feature type="region of interest" description="Disordered" evidence="1">
    <location>
        <begin position="45"/>
        <end position="78"/>
    </location>
</feature>
<keyword evidence="3" id="KW-1185">Reference proteome</keyword>
<reference evidence="2 3" key="1">
    <citation type="submission" date="2016-03" db="EMBL/GenBank/DDBJ databases">
        <title>How can Kluyveromyces marxianus grow so fast - potential evolutionary course in Saccharomyces Complex revealed by comparative genomics.</title>
        <authorList>
            <person name="Mo W."/>
            <person name="Lu W."/>
            <person name="Yang X."/>
            <person name="Qi J."/>
            <person name="Lv H."/>
        </authorList>
    </citation>
    <scope>NUCLEOTIDE SEQUENCE [LARGE SCALE GENOMIC DNA]</scope>
    <source>
        <strain evidence="2 3">FIM1</strain>
    </source>
</reference>
<dbReference type="PANTHER" id="PTHR28042">
    <property type="entry name" value="E3 UBIQUITIN-PROTEIN LIGASE COMPLEX SLX5-SLX8 SUBUNIT SLX5"/>
    <property type="match status" value="1"/>
</dbReference>
<name>A0ABX6EP28_KLUMA</name>
<organism evidence="2 3">
    <name type="scientific">Kluyveromyces marxianus</name>
    <name type="common">Yeast</name>
    <name type="synonym">Candida kefyr</name>
    <dbReference type="NCBI Taxonomy" id="4911"/>
    <lineage>
        <taxon>Eukaryota</taxon>
        <taxon>Fungi</taxon>
        <taxon>Dikarya</taxon>
        <taxon>Ascomycota</taxon>
        <taxon>Saccharomycotina</taxon>
        <taxon>Saccharomycetes</taxon>
        <taxon>Saccharomycetales</taxon>
        <taxon>Saccharomycetaceae</taxon>
        <taxon>Kluyveromyces</taxon>
    </lineage>
</organism>
<dbReference type="InterPro" id="IPR038886">
    <property type="entry name" value="E3_SLX5/Rfp1"/>
</dbReference>
<evidence type="ECO:0000313" key="3">
    <source>
        <dbReference type="Proteomes" id="UP000422736"/>
    </source>
</evidence>
<gene>
    <name evidence="2" type="primary">SLX5</name>
    <name evidence="2" type="ORF">FIM1_661</name>
</gene>
<dbReference type="EMBL" id="CP015054">
    <property type="protein sequence ID" value="QGN14010.1"/>
    <property type="molecule type" value="Genomic_DNA"/>
</dbReference>